<dbReference type="Proteomes" id="UP000182063">
    <property type="component" value="Chromosome"/>
</dbReference>
<keyword evidence="3" id="KW-1185">Reference proteome</keyword>
<organism evidence="2 3">
    <name type="scientific">Tardibacter chloracetimidivorans</name>
    <dbReference type="NCBI Taxonomy" id="1921510"/>
    <lineage>
        <taxon>Bacteria</taxon>
        <taxon>Pseudomonadati</taxon>
        <taxon>Pseudomonadota</taxon>
        <taxon>Alphaproteobacteria</taxon>
        <taxon>Sphingomonadales</taxon>
        <taxon>Sphingomonadaceae</taxon>
        <taxon>Tardibacter</taxon>
    </lineage>
</organism>
<protein>
    <submittedName>
        <fullName evidence="2">Uncharacterized protein</fullName>
    </submittedName>
</protein>
<sequence length="86" mass="9881">MITDQTPWHILGDIRESLGRLEGKFDAQRERNEKTDANLADHGDRITALETDQDRMKTRFNLLAWIGSVLLALLTVFGDRILNLLF</sequence>
<dbReference type="RefSeq" id="WP_072596078.1">
    <property type="nucleotide sequence ID" value="NZ_CP018221.1"/>
</dbReference>
<keyword evidence="1" id="KW-0472">Membrane</keyword>
<keyword evidence="1" id="KW-0812">Transmembrane</keyword>
<dbReference type="AlphaFoldDB" id="A0A1L3ZS97"/>
<dbReference type="KEGG" id="sphj:BSL82_03650"/>
<keyword evidence="1" id="KW-1133">Transmembrane helix</keyword>
<gene>
    <name evidence="2" type="ORF">BSL82_03650</name>
</gene>
<dbReference type="EMBL" id="CP018221">
    <property type="protein sequence ID" value="API58511.1"/>
    <property type="molecule type" value="Genomic_DNA"/>
</dbReference>
<evidence type="ECO:0000313" key="3">
    <source>
        <dbReference type="Proteomes" id="UP000182063"/>
    </source>
</evidence>
<evidence type="ECO:0000313" key="2">
    <source>
        <dbReference type="EMBL" id="API58511.1"/>
    </source>
</evidence>
<dbReference type="STRING" id="1921510.BSL82_03650"/>
<reference evidence="3" key="1">
    <citation type="submission" date="2016-11" db="EMBL/GenBank/DDBJ databases">
        <title>Complete Genome Sequence of alachlor-degrading Sphingomonas sp. strain JJ-A5.</title>
        <authorList>
            <person name="Lee H."/>
            <person name="Ka J.-O."/>
        </authorList>
    </citation>
    <scope>NUCLEOTIDE SEQUENCE [LARGE SCALE GENOMIC DNA]</scope>
    <source>
        <strain evidence="3">JJ-A5</strain>
    </source>
</reference>
<evidence type="ECO:0000256" key="1">
    <source>
        <dbReference type="SAM" id="Phobius"/>
    </source>
</evidence>
<feature type="transmembrane region" description="Helical" evidence="1">
    <location>
        <begin position="62"/>
        <end position="82"/>
    </location>
</feature>
<accession>A0A1L3ZS97</accession>
<proteinExistence type="predicted"/>
<name>A0A1L3ZS97_9SPHN</name>